<accession>A0ABS5WLZ5</accession>
<feature type="chain" id="PRO_5045836281" description="Protease inhibitor Inh" evidence="1">
    <location>
        <begin position="22"/>
        <end position="109"/>
    </location>
</feature>
<reference evidence="2 3" key="1">
    <citation type="submission" date="2021-05" db="EMBL/GenBank/DDBJ databases">
        <title>Draft genomes of marine bacteria isolated from model chitin particles.</title>
        <authorList>
            <person name="Datta M.S."/>
            <person name="Schwartzman J.A."/>
            <person name="Cordero O."/>
        </authorList>
    </citation>
    <scope>NUCLEOTIDE SEQUENCE [LARGE SCALE GENOMIC DNA]</scope>
    <source>
        <strain evidence="2 3">4E07</strain>
    </source>
</reference>
<organism evidence="2 3">
    <name type="scientific">Falsiruegeria litorea</name>
    <dbReference type="NCBI Taxonomy" id="1280831"/>
    <lineage>
        <taxon>Bacteria</taxon>
        <taxon>Pseudomonadati</taxon>
        <taxon>Pseudomonadota</taxon>
        <taxon>Alphaproteobacteria</taxon>
        <taxon>Rhodobacterales</taxon>
        <taxon>Roseobacteraceae</taxon>
        <taxon>Falsiruegeria</taxon>
    </lineage>
</organism>
<sequence length="109" mass="11686">MKSLFVLTAMTLGLATTSAVADEACAWAGGAYSFNDHGIYGDFTVNADCTEMVWSRLSDGSETSALTRSKQGWKGELDKADFELLENGHSLRLTGNGGVMRSSKAKRTN</sequence>
<keyword evidence="1" id="KW-0732">Signal</keyword>
<evidence type="ECO:0000313" key="2">
    <source>
        <dbReference type="EMBL" id="MBT3140151.1"/>
    </source>
</evidence>
<proteinExistence type="predicted"/>
<name>A0ABS5WLZ5_9RHOB</name>
<keyword evidence="3" id="KW-1185">Reference proteome</keyword>
<feature type="signal peptide" evidence="1">
    <location>
        <begin position="1"/>
        <end position="21"/>
    </location>
</feature>
<dbReference type="Proteomes" id="UP000763802">
    <property type="component" value="Unassembled WGS sequence"/>
</dbReference>
<evidence type="ECO:0000313" key="3">
    <source>
        <dbReference type="Proteomes" id="UP000763802"/>
    </source>
</evidence>
<protein>
    <recommendedName>
        <fullName evidence="4">Protease inhibitor Inh</fullName>
    </recommendedName>
</protein>
<evidence type="ECO:0008006" key="4">
    <source>
        <dbReference type="Google" id="ProtNLM"/>
    </source>
</evidence>
<evidence type="ECO:0000256" key="1">
    <source>
        <dbReference type="SAM" id="SignalP"/>
    </source>
</evidence>
<dbReference type="EMBL" id="JAHHDY010000007">
    <property type="protein sequence ID" value="MBT3140151.1"/>
    <property type="molecule type" value="Genomic_DNA"/>
</dbReference>
<gene>
    <name evidence="2" type="ORF">KL867_03720</name>
</gene>
<comment type="caution">
    <text evidence="2">The sequence shown here is derived from an EMBL/GenBank/DDBJ whole genome shotgun (WGS) entry which is preliminary data.</text>
</comment>
<dbReference type="RefSeq" id="WP_113825648.1">
    <property type="nucleotide sequence ID" value="NZ_JAHHDY010000007.1"/>
</dbReference>